<feature type="domain" description="Microcin J25-processing protein McjB C-terminal" evidence="2">
    <location>
        <begin position="25"/>
        <end position="134"/>
    </location>
</feature>
<dbReference type="Proteomes" id="UP001174050">
    <property type="component" value="Unassembled WGS sequence"/>
</dbReference>
<name>A0ABT7ZEE4_9ACTN</name>
<organism evidence="3 4">
    <name type="scientific">Streptomyces ficellus</name>
    <dbReference type="NCBI Taxonomy" id="1977088"/>
    <lineage>
        <taxon>Bacteria</taxon>
        <taxon>Bacillati</taxon>
        <taxon>Actinomycetota</taxon>
        <taxon>Actinomycetes</taxon>
        <taxon>Kitasatosporales</taxon>
        <taxon>Streptomycetaceae</taxon>
        <taxon>Streptomyces</taxon>
    </lineage>
</organism>
<dbReference type="EMBL" id="JAUEPL010000064">
    <property type="protein sequence ID" value="MDN3297892.1"/>
    <property type="molecule type" value="Genomic_DNA"/>
</dbReference>
<evidence type="ECO:0000256" key="1">
    <source>
        <dbReference type="SAM" id="MobiDB-lite"/>
    </source>
</evidence>
<accession>A0ABT7ZEE4</accession>
<keyword evidence="4" id="KW-1185">Reference proteome</keyword>
<proteinExistence type="predicted"/>
<comment type="caution">
    <text evidence="3">The sequence shown here is derived from an EMBL/GenBank/DDBJ whole genome shotgun (WGS) entry which is preliminary data.</text>
</comment>
<dbReference type="Pfam" id="PF13471">
    <property type="entry name" value="Transglut_core3"/>
    <property type="match status" value="1"/>
</dbReference>
<dbReference type="InterPro" id="IPR032708">
    <property type="entry name" value="McjB_C"/>
</dbReference>
<dbReference type="NCBIfam" id="NF033537">
    <property type="entry name" value="lasso_biosyn_B2"/>
    <property type="match status" value="1"/>
</dbReference>
<evidence type="ECO:0000313" key="4">
    <source>
        <dbReference type="Proteomes" id="UP001174050"/>
    </source>
</evidence>
<protein>
    <submittedName>
        <fullName evidence="3">Lasso peptide biosynthesis B2 protein</fullName>
    </submittedName>
</protein>
<evidence type="ECO:0000259" key="2">
    <source>
        <dbReference type="Pfam" id="PF13471"/>
    </source>
</evidence>
<gene>
    <name evidence="3" type="ORF">QWM81_28405</name>
</gene>
<dbReference type="RefSeq" id="WP_290115334.1">
    <property type="nucleotide sequence ID" value="NZ_JAUEPL010000064.1"/>
</dbReference>
<dbReference type="InterPro" id="IPR053521">
    <property type="entry name" value="McjB-like"/>
</dbReference>
<evidence type="ECO:0000313" key="3">
    <source>
        <dbReference type="EMBL" id="MDN3297892.1"/>
    </source>
</evidence>
<feature type="region of interest" description="Disordered" evidence="1">
    <location>
        <begin position="138"/>
        <end position="160"/>
    </location>
</feature>
<sequence length="160" mass="16469">MTTPSALERPMGVPFARRLAARLVLVPAVVLSLLPPRHVRAVLGLVRRGAVPASAAAAANARDAMCAVSLRCAGPRGCLPRSLGAALLCRLGGTWPTWCTGVRVVPPFTAHAWIEADGRPVGEGLPDDYFTRLMAIGPVGRSSRPSPPTPPSPAASGPGG</sequence>
<reference evidence="3" key="1">
    <citation type="submission" date="2023-06" db="EMBL/GenBank/DDBJ databases">
        <title>WGS-Sequencing of Streptomyces ficellus isolate 21 collected from sand in Gara Djebilet Iron Mine in Algeria.</title>
        <authorList>
            <person name="Zegers G.P."/>
            <person name="Gomez A."/>
            <person name="Gueddou A."/>
            <person name="Zahara A.F."/>
            <person name="Worth M."/>
            <person name="Sevigny J.L."/>
            <person name="Tisa L."/>
        </authorList>
    </citation>
    <scope>NUCLEOTIDE SEQUENCE</scope>
    <source>
        <strain evidence="3">AS11</strain>
    </source>
</reference>